<keyword evidence="1" id="KW-0812">Transmembrane</keyword>
<accession>A0ABS4G2V6</accession>
<dbReference type="RefSeq" id="WP_209459109.1">
    <property type="nucleotide sequence ID" value="NZ_JAGGKC010000009.1"/>
</dbReference>
<protein>
    <submittedName>
        <fullName evidence="2">Uncharacterized protein</fullName>
    </submittedName>
</protein>
<sequence length="73" mass="8246">MDTITLIRNLLLIGVLMGVGFSGLAFWKLYEQRPANRRNVNILKMSNPKQLRHFGIVSLAATLILIVIVALIW</sequence>
<dbReference type="EMBL" id="JAGGKC010000009">
    <property type="protein sequence ID" value="MBP1918888.1"/>
    <property type="molecule type" value="Genomic_DNA"/>
</dbReference>
<organism evidence="2 3">
    <name type="scientific">Youngiibacter multivorans</name>
    <dbReference type="NCBI Taxonomy" id="937251"/>
    <lineage>
        <taxon>Bacteria</taxon>
        <taxon>Bacillati</taxon>
        <taxon>Bacillota</taxon>
        <taxon>Clostridia</taxon>
        <taxon>Eubacteriales</taxon>
        <taxon>Clostridiaceae</taxon>
        <taxon>Youngiibacter</taxon>
    </lineage>
</organism>
<evidence type="ECO:0000256" key="1">
    <source>
        <dbReference type="SAM" id="Phobius"/>
    </source>
</evidence>
<feature type="transmembrane region" description="Helical" evidence="1">
    <location>
        <begin position="51"/>
        <end position="72"/>
    </location>
</feature>
<keyword evidence="1" id="KW-1133">Transmembrane helix</keyword>
<comment type="caution">
    <text evidence="2">The sequence shown here is derived from an EMBL/GenBank/DDBJ whole genome shotgun (WGS) entry which is preliminary data.</text>
</comment>
<keyword evidence="3" id="KW-1185">Reference proteome</keyword>
<gene>
    <name evidence="2" type="ORF">J2Z34_001368</name>
</gene>
<dbReference type="Proteomes" id="UP001519271">
    <property type="component" value="Unassembled WGS sequence"/>
</dbReference>
<reference evidence="2 3" key="1">
    <citation type="submission" date="2021-03" db="EMBL/GenBank/DDBJ databases">
        <title>Genomic Encyclopedia of Type Strains, Phase IV (KMG-IV): sequencing the most valuable type-strain genomes for metagenomic binning, comparative biology and taxonomic classification.</title>
        <authorList>
            <person name="Goeker M."/>
        </authorList>
    </citation>
    <scope>NUCLEOTIDE SEQUENCE [LARGE SCALE GENOMIC DNA]</scope>
    <source>
        <strain evidence="2 3">DSM 6139</strain>
    </source>
</reference>
<feature type="transmembrane region" description="Helical" evidence="1">
    <location>
        <begin position="6"/>
        <end position="30"/>
    </location>
</feature>
<evidence type="ECO:0000313" key="3">
    <source>
        <dbReference type="Proteomes" id="UP001519271"/>
    </source>
</evidence>
<name>A0ABS4G2V6_9CLOT</name>
<evidence type="ECO:0000313" key="2">
    <source>
        <dbReference type="EMBL" id="MBP1918888.1"/>
    </source>
</evidence>
<proteinExistence type="predicted"/>
<keyword evidence="1" id="KW-0472">Membrane</keyword>